<dbReference type="Gene3D" id="2.40.420.20">
    <property type="match status" value="1"/>
</dbReference>
<dbReference type="Pfam" id="PF25917">
    <property type="entry name" value="BSH_RND"/>
    <property type="match status" value="1"/>
</dbReference>
<dbReference type="OrthoDB" id="9806939at2"/>
<dbReference type="NCBIfam" id="TIGR01730">
    <property type="entry name" value="RND_mfp"/>
    <property type="match status" value="1"/>
</dbReference>
<comment type="caution">
    <text evidence="6">The sequence shown here is derived from an EMBL/GenBank/DDBJ whole genome shotgun (WGS) entry which is preliminary data.</text>
</comment>
<dbReference type="EMBL" id="FRAT01000007">
    <property type="protein sequence ID" value="SHL14113.1"/>
    <property type="molecule type" value="Genomic_DNA"/>
</dbReference>
<sequence length="362" mass="38823">MKNTTIYKNAFIALALGVTLASCGSDKEQKQDSGSAVSVTVAEVETGDSNTILAGSGQINALNNATLSTRMMGYVESLPVKIGQKVKKGDLLISINNVDLRAKKAQVEASITEATVAFNNAKKDYERFQNLFRESSASQKELDDMTARYEMAKARLESANQMKNEVNSQFAYANIRAPFSGVVTNTYIEEGDMANPGVPLVSVESPGGFEVVAKVAENNITGIQVGTKALVQVKALDTIVTGKVTELSASAQNTGGQYLMKVQLDKTDAKILSGMYATVRLETDKASDEKTMVTVPSKALIQKGQLSGIYTLGQDNVALLRWLRLGETYGDEVEVLSGLSKGETYIVSAQGKLYNGAKVTIQ</sequence>
<comment type="similarity">
    <text evidence="1">Belongs to the membrane fusion protein (MFP) (TC 8.A.1) family.</text>
</comment>
<dbReference type="PROSITE" id="PS51257">
    <property type="entry name" value="PROKAR_LIPOPROTEIN"/>
    <property type="match status" value="1"/>
</dbReference>
<evidence type="ECO:0000313" key="6">
    <source>
        <dbReference type="EMBL" id="SHL14113.1"/>
    </source>
</evidence>
<evidence type="ECO:0000259" key="4">
    <source>
        <dbReference type="Pfam" id="PF25954"/>
    </source>
</evidence>
<dbReference type="Pfam" id="PF25954">
    <property type="entry name" value="Beta-barrel_RND_2"/>
    <property type="match status" value="1"/>
</dbReference>
<name>A0A1M6Y7F9_9FLAO</name>
<organism evidence="6 7">
    <name type="scientific">Flagellimonas taeanensis</name>
    <dbReference type="NCBI Taxonomy" id="1005926"/>
    <lineage>
        <taxon>Bacteria</taxon>
        <taxon>Pseudomonadati</taxon>
        <taxon>Bacteroidota</taxon>
        <taxon>Flavobacteriia</taxon>
        <taxon>Flavobacteriales</taxon>
        <taxon>Flavobacteriaceae</taxon>
        <taxon>Flagellimonas</taxon>
    </lineage>
</organism>
<feature type="domain" description="CusB-like beta-barrel" evidence="4">
    <location>
        <begin position="211"/>
        <end position="284"/>
    </location>
</feature>
<evidence type="ECO:0000313" key="7">
    <source>
        <dbReference type="Proteomes" id="UP000184031"/>
    </source>
</evidence>
<feature type="coiled-coil region" evidence="2">
    <location>
        <begin position="142"/>
        <end position="169"/>
    </location>
</feature>
<evidence type="ECO:0000256" key="2">
    <source>
        <dbReference type="SAM" id="Coils"/>
    </source>
</evidence>
<dbReference type="SUPFAM" id="SSF111369">
    <property type="entry name" value="HlyD-like secretion proteins"/>
    <property type="match status" value="1"/>
</dbReference>
<keyword evidence="2" id="KW-0175">Coiled coil</keyword>
<dbReference type="InterPro" id="IPR058792">
    <property type="entry name" value="Beta-barrel_RND_2"/>
</dbReference>
<gene>
    <name evidence="5" type="ORF">SAMN04487891_105157</name>
    <name evidence="6" type="ORF">SAMN05216293_2759</name>
</gene>
<evidence type="ECO:0000313" key="8">
    <source>
        <dbReference type="Proteomes" id="UP000198940"/>
    </source>
</evidence>
<dbReference type="Gene3D" id="2.40.50.100">
    <property type="match status" value="1"/>
</dbReference>
<proteinExistence type="inferred from homology"/>
<dbReference type="InterPro" id="IPR058625">
    <property type="entry name" value="MdtA-like_BSH"/>
</dbReference>
<dbReference type="AlphaFoldDB" id="A0A1M6Y7F9"/>
<keyword evidence="8" id="KW-1185">Reference proteome</keyword>
<dbReference type="PANTHER" id="PTHR30469">
    <property type="entry name" value="MULTIDRUG RESISTANCE PROTEIN MDTA"/>
    <property type="match status" value="1"/>
</dbReference>
<protein>
    <submittedName>
        <fullName evidence="6">RND family efflux transporter, MFP subunit</fullName>
    </submittedName>
</protein>
<dbReference type="InterPro" id="IPR006143">
    <property type="entry name" value="RND_pump_MFP"/>
</dbReference>
<dbReference type="EMBL" id="FOKU01000005">
    <property type="protein sequence ID" value="SFC06180.1"/>
    <property type="molecule type" value="Genomic_DNA"/>
</dbReference>
<reference evidence="6 7" key="1">
    <citation type="submission" date="2016-11" db="EMBL/GenBank/DDBJ databases">
        <authorList>
            <person name="Varghese N."/>
            <person name="Submissions S."/>
        </authorList>
    </citation>
    <scope>NUCLEOTIDE SEQUENCE [LARGE SCALE GENOMIC DNA]</scope>
    <source>
        <strain evidence="6 7">CGMCC 1.12174</strain>
        <strain evidence="5 8">DSM 26351</strain>
    </source>
</reference>
<dbReference type="RefSeq" id="WP_072880831.1">
    <property type="nucleotide sequence ID" value="NZ_FOKU01000005.1"/>
</dbReference>
<accession>A0A1M6Y7F9</accession>
<dbReference type="Proteomes" id="UP000198940">
    <property type="component" value="Unassembled WGS sequence"/>
</dbReference>
<dbReference type="Gene3D" id="1.10.287.470">
    <property type="entry name" value="Helix hairpin bin"/>
    <property type="match status" value="1"/>
</dbReference>
<feature type="domain" description="Multidrug resistance protein MdtA-like barrel-sandwich hybrid" evidence="3">
    <location>
        <begin position="64"/>
        <end position="197"/>
    </location>
</feature>
<dbReference type="PANTHER" id="PTHR30469:SF15">
    <property type="entry name" value="HLYD FAMILY OF SECRETION PROTEINS"/>
    <property type="match status" value="1"/>
</dbReference>
<dbReference type="GO" id="GO:1990281">
    <property type="term" value="C:efflux pump complex"/>
    <property type="evidence" value="ECO:0007669"/>
    <property type="project" value="TreeGrafter"/>
</dbReference>
<dbReference type="GO" id="GO:0015562">
    <property type="term" value="F:efflux transmembrane transporter activity"/>
    <property type="evidence" value="ECO:0007669"/>
    <property type="project" value="TreeGrafter"/>
</dbReference>
<evidence type="ECO:0000313" key="5">
    <source>
        <dbReference type="EMBL" id="SFC06180.1"/>
    </source>
</evidence>
<evidence type="ECO:0000259" key="3">
    <source>
        <dbReference type="Pfam" id="PF25917"/>
    </source>
</evidence>
<evidence type="ECO:0000256" key="1">
    <source>
        <dbReference type="ARBA" id="ARBA00009477"/>
    </source>
</evidence>
<dbReference type="Gene3D" id="2.40.30.170">
    <property type="match status" value="1"/>
</dbReference>
<dbReference type="Proteomes" id="UP000184031">
    <property type="component" value="Unassembled WGS sequence"/>
</dbReference>
<dbReference type="STRING" id="1055723.SAMN05216293_2759"/>
<accession>A0A3A1NRD2</accession>